<dbReference type="EMBL" id="MLQR01000014">
    <property type="protein sequence ID" value="OIJ15136.1"/>
    <property type="molecule type" value="Genomic_DNA"/>
</dbReference>
<name>A0A1S2LRX6_9BACI</name>
<dbReference type="PANTHER" id="PTHR37804">
    <property type="entry name" value="CDAA REGULATORY PROTEIN CDAR"/>
    <property type="match status" value="1"/>
</dbReference>
<keyword evidence="2" id="KW-1185">Reference proteome</keyword>
<gene>
    <name evidence="1" type="ORF">BKP37_06885</name>
</gene>
<dbReference type="AlphaFoldDB" id="A0A1S2LRX6"/>
<dbReference type="InterPro" id="IPR053154">
    <property type="entry name" value="c-di-AMP_regulator"/>
</dbReference>
<proteinExistence type="predicted"/>
<dbReference type="Gene3D" id="2.170.120.40">
    <property type="entry name" value="YbbR-like domain"/>
    <property type="match status" value="2"/>
</dbReference>
<dbReference type="Gene3D" id="2.170.120.30">
    <property type="match status" value="2"/>
</dbReference>
<dbReference type="PANTHER" id="PTHR37804:SF1">
    <property type="entry name" value="CDAA REGULATORY PROTEIN CDAR"/>
    <property type="match status" value="1"/>
</dbReference>
<dbReference type="OrthoDB" id="2960905at2"/>
<reference evidence="1 2" key="1">
    <citation type="submission" date="2016-10" db="EMBL/GenBank/DDBJ databases">
        <title>Draft genome sequences of four alkaliphilic bacteria belonging to the Anaerobacillus genus.</title>
        <authorList>
            <person name="Bassil N.M."/>
            <person name="Lloyd J.R."/>
        </authorList>
    </citation>
    <scope>NUCLEOTIDE SEQUENCE [LARGE SCALE GENOMIC DNA]</scope>
    <source>
        <strain evidence="1 2">DSM 18345</strain>
    </source>
</reference>
<dbReference type="Proteomes" id="UP000179524">
    <property type="component" value="Unassembled WGS sequence"/>
</dbReference>
<dbReference type="InterPro" id="IPR012505">
    <property type="entry name" value="YbbR"/>
</dbReference>
<evidence type="ECO:0000313" key="2">
    <source>
        <dbReference type="Proteomes" id="UP000179524"/>
    </source>
</evidence>
<comment type="caution">
    <text evidence="1">The sequence shown here is derived from an EMBL/GenBank/DDBJ whole genome shotgun (WGS) entry which is preliminary data.</text>
</comment>
<dbReference type="Pfam" id="PF07949">
    <property type="entry name" value="YbbR"/>
    <property type="match status" value="3"/>
</dbReference>
<protein>
    <recommendedName>
        <fullName evidence="3">YbbR-like domain-containing protein YbbR</fullName>
    </recommendedName>
</protein>
<evidence type="ECO:0008006" key="3">
    <source>
        <dbReference type="Google" id="ProtNLM"/>
    </source>
</evidence>
<sequence>MDKLYNNPWFVKAISFLIALLLFAVVNFDNPNNQPGGIPVVTNGSYTIPEVPLNVYYNEDELAITEIVEHVQVNLRGPQNVLTYFQIARPSYDVFVDLRNLEPGTHHVNVQYRNFPSELTVNIVPDTIRVTIEEKRTISLPVEIDLINKAEIPEGYTVGTPIVNPVNVEITAAESIIQHVAFVKGFVDIKDVNKTVEKGIPVKVYDQQGNELAIDVSPSVVDVKIPVTSPNKDVPLKITRIGELPEGLSIRSIVTDPKEVTIFGPRDVIDGISHLEGVEVNLSTITENTVLEIDLPVPPGVEKVSPSTVKIIVEVDIEETLEIEEIPVEVIGLSERMDAEFSNPNHKIISLIVKGSPAAIDRIQKDDVKVYIDLNELAVGEHLVPIQVSGPQNISFDLPFDEIEIIISEVLSIEEEIETNATDEFNENNDELTET</sequence>
<dbReference type="RefSeq" id="WP_071308880.1">
    <property type="nucleotide sequence ID" value="NZ_MLQR01000014.1"/>
</dbReference>
<evidence type="ECO:0000313" key="1">
    <source>
        <dbReference type="EMBL" id="OIJ15136.1"/>
    </source>
</evidence>
<accession>A0A1S2LRX6</accession>
<organism evidence="1 2">
    <name type="scientific">Anaerobacillus alkalilacustris</name>
    <dbReference type="NCBI Taxonomy" id="393763"/>
    <lineage>
        <taxon>Bacteria</taxon>
        <taxon>Bacillati</taxon>
        <taxon>Bacillota</taxon>
        <taxon>Bacilli</taxon>
        <taxon>Bacillales</taxon>
        <taxon>Bacillaceae</taxon>
        <taxon>Anaerobacillus</taxon>
    </lineage>
</organism>